<dbReference type="InterPro" id="IPR048258">
    <property type="entry name" value="Cyclins_cyclin-box"/>
</dbReference>
<dbReference type="Proteomes" id="UP001054252">
    <property type="component" value="Unassembled WGS sequence"/>
</dbReference>
<dbReference type="PROSITE" id="PS00292">
    <property type="entry name" value="CYCLINS"/>
    <property type="match status" value="1"/>
</dbReference>
<dbReference type="AlphaFoldDB" id="A0AAV5J4I8"/>
<proteinExistence type="predicted"/>
<protein>
    <recommendedName>
        <fullName evidence="5">Cyclin N-terminal domain-containing protein</fullName>
    </recommendedName>
</protein>
<name>A0AAV5J4I8_9ROSI</name>
<dbReference type="SUPFAM" id="SSF47954">
    <property type="entry name" value="Cyclin-like"/>
    <property type="match status" value="1"/>
</dbReference>
<evidence type="ECO:0000259" key="5">
    <source>
        <dbReference type="Pfam" id="PF00134"/>
    </source>
</evidence>
<evidence type="ECO:0000256" key="2">
    <source>
        <dbReference type="ARBA" id="ARBA00023127"/>
    </source>
</evidence>
<dbReference type="PANTHER" id="PTHR10177">
    <property type="entry name" value="CYCLINS"/>
    <property type="match status" value="1"/>
</dbReference>
<dbReference type="InterPro" id="IPR039361">
    <property type="entry name" value="Cyclin"/>
</dbReference>
<keyword evidence="7" id="KW-1185">Reference proteome</keyword>
<feature type="region of interest" description="Disordered" evidence="4">
    <location>
        <begin position="321"/>
        <end position="342"/>
    </location>
</feature>
<dbReference type="Gene3D" id="1.10.472.10">
    <property type="entry name" value="Cyclin-like"/>
    <property type="match status" value="2"/>
</dbReference>
<reference evidence="6 7" key="1">
    <citation type="journal article" date="2021" name="Commun. Biol.">
        <title>The genome of Shorea leprosula (Dipterocarpaceae) highlights the ecological relevance of drought in aseasonal tropical rainforests.</title>
        <authorList>
            <person name="Ng K.K.S."/>
            <person name="Kobayashi M.J."/>
            <person name="Fawcett J.A."/>
            <person name="Hatakeyama M."/>
            <person name="Paape T."/>
            <person name="Ng C.H."/>
            <person name="Ang C.C."/>
            <person name="Tnah L.H."/>
            <person name="Lee C.T."/>
            <person name="Nishiyama T."/>
            <person name="Sese J."/>
            <person name="O'Brien M.J."/>
            <person name="Copetti D."/>
            <person name="Mohd Noor M.I."/>
            <person name="Ong R.C."/>
            <person name="Putra M."/>
            <person name="Sireger I.Z."/>
            <person name="Indrioko S."/>
            <person name="Kosugi Y."/>
            <person name="Izuno A."/>
            <person name="Isagi Y."/>
            <person name="Lee S.L."/>
            <person name="Shimizu K.K."/>
        </authorList>
    </citation>
    <scope>NUCLEOTIDE SEQUENCE [LARGE SCALE GENOMIC DNA]</scope>
    <source>
        <strain evidence="6">214</strain>
    </source>
</reference>
<dbReference type="InterPro" id="IPR006671">
    <property type="entry name" value="Cyclin_N"/>
</dbReference>
<sequence>MEDLLCDEVWLSSPEIPEHFHEPGVCIVDGDVGSFNVMTKEEYEQALIMCLQKELSYVPKPQYVEYLHSNGLVLARFGAVVWLIKSRARLNLSVGTVFSAVNYLDRFMSMSHSHSWKCWMIELLSVACLSIASKFNETSTPPFHEIQMEGLEHSFRSNTIQWMELALMNALQWRLNCTTTYSYVELMISNSICNKSHKELTNQVTKTLLAAQLDLKLLEYPPSVIAASAVHDVISSSCDVVHLHNISNLLNQHQKDGFAECHMIMQAWLADPFFSTLINASDDDEYSCYCPSSPVTVLFKEPINVNDCQVDLSLFKMSAGSDLSDLESNGKKRKREEEEEEE</sequence>
<evidence type="ECO:0000313" key="7">
    <source>
        <dbReference type="Proteomes" id="UP001054252"/>
    </source>
</evidence>
<gene>
    <name evidence="6" type="ORF">SLEP1_g17830</name>
</gene>
<keyword evidence="1" id="KW-0132">Cell division</keyword>
<accession>A0AAV5J4I8</accession>
<evidence type="ECO:0000313" key="6">
    <source>
        <dbReference type="EMBL" id="GKV05877.1"/>
    </source>
</evidence>
<keyword evidence="2" id="KW-0195">Cyclin</keyword>
<dbReference type="GO" id="GO:0051301">
    <property type="term" value="P:cell division"/>
    <property type="evidence" value="ECO:0007669"/>
    <property type="project" value="UniProtKB-KW"/>
</dbReference>
<evidence type="ECO:0000256" key="4">
    <source>
        <dbReference type="SAM" id="MobiDB-lite"/>
    </source>
</evidence>
<evidence type="ECO:0000256" key="1">
    <source>
        <dbReference type="ARBA" id="ARBA00022618"/>
    </source>
</evidence>
<dbReference type="Pfam" id="PF00134">
    <property type="entry name" value="Cyclin_N"/>
    <property type="match status" value="1"/>
</dbReference>
<dbReference type="EMBL" id="BPVZ01000024">
    <property type="protein sequence ID" value="GKV05877.1"/>
    <property type="molecule type" value="Genomic_DNA"/>
</dbReference>
<dbReference type="InterPro" id="IPR036915">
    <property type="entry name" value="Cyclin-like_sf"/>
</dbReference>
<feature type="domain" description="Cyclin N-terminal" evidence="5">
    <location>
        <begin position="50"/>
        <end position="176"/>
    </location>
</feature>
<organism evidence="6 7">
    <name type="scientific">Rubroshorea leprosula</name>
    <dbReference type="NCBI Taxonomy" id="152421"/>
    <lineage>
        <taxon>Eukaryota</taxon>
        <taxon>Viridiplantae</taxon>
        <taxon>Streptophyta</taxon>
        <taxon>Embryophyta</taxon>
        <taxon>Tracheophyta</taxon>
        <taxon>Spermatophyta</taxon>
        <taxon>Magnoliopsida</taxon>
        <taxon>eudicotyledons</taxon>
        <taxon>Gunneridae</taxon>
        <taxon>Pentapetalae</taxon>
        <taxon>rosids</taxon>
        <taxon>malvids</taxon>
        <taxon>Malvales</taxon>
        <taxon>Dipterocarpaceae</taxon>
        <taxon>Rubroshorea</taxon>
    </lineage>
</organism>
<keyword evidence="3" id="KW-0131">Cell cycle</keyword>
<evidence type="ECO:0000256" key="3">
    <source>
        <dbReference type="ARBA" id="ARBA00023306"/>
    </source>
</evidence>
<comment type="caution">
    <text evidence="6">The sequence shown here is derived from an EMBL/GenBank/DDBJ whole genome shotgun (WGS) entry which is preliminary data.</text>
</comment>